<evidence type="ECO:0000256" key="1">
    <source>
        <dbReference type="SAM" id="MobiDB-lite"/>
    </source>
</evidence>
<dbReference type="AlphaFoldDB" id="A0A423LFZ8"/>
<evidence type="ECO:0000313" key="3">
    <source>
        <dbReference type="Proteomes" id="UP000285757"/>
    </source>
</evidence>
<feature type="region of interest" description="Disordered" evidence="1">
    <location>
        <begin position="26"/>
        <end position="47"/>
    </location>
</feature>
<name>A0A423LFZ8_PSEFL</name>
<gene>
    <name evidence="2" type="ORF">BK671_14700</name>
</gene>
<accession>A0A423LFZ8</accession>
<dbReference type="EMBL" id="MOBU01000010">
    <property type="protein sequence ID" value="RON67223.1"/>
    <property type="molecule type" value="Genomic_DNA"/>
</dbReference>
<organism evidence="2 3">
    <name type="scientific">Pseudomonas fluorescens</name>
    <dbReference type="NCBI Taxonomy" id="294"/>
    <lineage>
        <taxon>Bacteria</taxon>
        <taxon>Pseudomonadati</taxon>
        <taxon>Pseudomonadota</taxon>
        <taxon>Gammaproteobacteria</taxon>
        <taxon>Pseudomonadales</taxon>
        <taxon>Pseudomonadaceae</taxon>
        <taxon>Pseudomonas</taxon>
    </lineage>
</organism>
<evidence type="ECO:0000313" key="2">
    <source>
        <dbReference type="EMBL" id="RON67223.1"/>
    </source>
</evidence>
<dbReference type="Proteomes" id="UP000285757">
    <property type="component" value="Unassembled WGS sequence"/>
</dbReference>
<sequence>MQRFVDHLVFLADSISLEIRGFNQSELGAHGGTSEGNNQGYTPEGSGVPEVDIESWAFADGALFTAA</sequence>
<protein>
    <submittedName>
        <fullName evidence="2">Uncharacterized protein</fullName>
    </submittedName>
</protein>
<comment type="caution">
    <text evidence="2">The sequence shown here is derived from an EMBL/GenBank/DDBJ whole genome shotgun (WGS) entry which is preliminary data.</text>
</comment>
<reference evidence="2 3" key="1">
    <citation type="submission" date="2016-10" db="EMBL/GenBank/DDBJ databases">
        <title>Comparative genome analysis of multiple Pseudomonas spp. focuses on biocontrol and plant growth promoting traits.</title>
        <authorList>
            <person name="Tao X.-Y."/>
            <person name="Taylor C.G."/>
        </authorList>
    </citation>
    <scope>NUCLEOTIDE SEQUENCE [LARGE SCALE GENOMIC DNA]</scope>
    <source>
        <strain evidence="2 3">24D3</strain>
    </source>
</reference>
<proteinExistence type="predicted"/>